<dbReference type="PROSITE" id="PS01124">
    <property type="entry name" value="HTH_ARAC_FAMILY_2"/>
    <property type="match status" value="1"/>
</dbReference>
<dbReference type="SUPFAM" id="SSF46689">
    <property type="entry name" value="Homeodomain-like"/>
    <property type="match status" value="1"/>
</dbReference>
<keyword evidence="1" id="KW-0805">Transcription regulation</keyword>
<evidence type="ECO:0000313" key="7">
    <source>
        <dbReference type="EMBL" id="POF28366.1"/>
    </source>
</evidence>
<evidence type="ECO:0000256" key="5">
    <source>
        <dbReference type="SAM" id="Phobius"/>
    </source>
</evidence>
<dbReference type="Gene3D" id="1.10.10.60">
    <property type="entry name" value="Homeodomain-like"/>
    <property type="match status" value="1"/>
</dbReference>
<feature type="domain" description="HTH araC/xylS-type" evidence="6">
    <location>
        <begin position="233"/>
        <end position="334"/>
    </location>
</feature>
<dbReference type="InterPro" id="IPR018060">
    <property type="entry name" value="HTH_AraC"/>
</dbReference>
<reference evidence="7 8" key="1">
    <citation type="submission" date="2018-01" db="EMBL/GenBank/DDBJ databases">
        <title>Genomic Encyclopedia of Archaeal and Bacterial Type Strains, Phase II (KMG-II): from individual species to whole genera.</title>
        <authorList>
            <person name="Goeker M."/>
        </authorList>
    </citation>
    <scope>NUCLEOTIDE SEQUENCE [LARGE SCALE GENOMIC DNA]</scope>
    <source>
        <strain evidence="7 8">DSM 17023</strain>
    </source>
</reference>
<dbReference type="EMBL" id="PPCN01000014">
    <property type="protein sequence ID" value="POF28366.1"/>
    <property type="molecule type" value="Genomic_DNA"/>
</dbReference>
<dbReference type="Pfam" id="PF12833">
    <property type="entry name" value="HTH_18"/>
    <property type="match status" value="1"/>
</dbReference>
<feature type="transmembrane region" description="Helical" evidence="5">
    <location>
        <begin position="152"/>
        <end position="172"/>
    </location>
</feature>
<dbReference type="PANTHER" id="PTHR43280:SF29">
    <property type="entry name" value="ARAC-FAMILY TRANSCRIPTIONAL REGULATOR"/>
    <property type="match status" value="1"/>
</dbReference>
<keyword evidence="2 7" id="KW-0238">DNA-binding</keyword>
<evidence type="ECO:0000313" key="8">
    <source>
        <dbReference type="Proteomes" id="UP000236959"/>
    </source>
</evidence>
<keyword evidence="5" id="KW-0812">Transmembrane</keyword>
<dbReference type="AlphaFoldDB" id="A0A2S3UKY7"/>
<name>A0A2S3UKY7_9HYPH</name>
<sequence>MIFVPLPFVFALLLWLLFLYLLRSNGALSTKPFLMLIGLCAIQSTIVGLRWGYGIAELRFVLPVLAVALPPLIYECFRGLVDHSQTSRIRLAAAPSAAFAIFILLLVQPILVDAAIIVLFAGYALALVKLAHSGPDGLDLARLESAGSAYRAMILAAACLFLSALFDILILLDFQWTSGQNALILVSNAHLFTLLLIGLAASVAARSRADKEGETVPDSAQADPTARDADVIARVDALMRDHKLYRDENLNLAKLARRTGLPARQVSSVINRVTGGNVSRYVNDFRIGEVRRILAEENTTITTAMFESGFATKSNFNREFQRVTGQSPDAWRKSARQKAEPAS</sequence>
<keyword evidence="5" id="KW-1133">Transmembrane helix</keyword>
<dbReference type="GO" id="GO:0043565">
    <property type="term" value="F:sequence-specific DNA binding"/>
    <property type="evidence" value="ECO:0007669"/>
    <property type="project" value="InterPro"/>
</dbReference>
<comment type="caution">
    <text evidence="7">The sequence shown here is derived from an EMBL/GenBank/DDBJ whole genome shotgun (WGS) entry which is preliminary data.</text>
</comment>
<dbReference type="PANTHER" id="PTHR43280">
    <property type="entry name" value="ARAC-FAMILY TRANSCRIPTIONAL REGULATOR"/>
    <property type="match status" value="1"/>
</dbReference>
<proteinExistence type="predicted"/>
<keyword evidence="5" id="KW-0472">Membrane</keyword>
<feature type="transmembrane region" description="Helical" evidence="5">
    <location>
        <begin position="59"/>
        <end position="77"/>
    </location>
</feature>
<dbReference type="SMART" id="SM00342">
    <property type="entry name" value="HTH_ARAC"/>
    <property type="match status" value="1"/>
</dbReference>
<keyword evidence="8" id="KW-1185">Reference proteome</keyword>
<feature type="region of interest" description="Disordered" evidence="4">
    <location>
        <begin position="323"/>
        <end position="343"/>
    </location>
</feature>
<keyword evidence="3" id="KW-0804">Transcription</keyword>
<feature type="transmembrane region" description="Helical" evidence="5">
    <location>
        <begin position="34"/>
        <end position="53"/>
    </location>
</feature>
<feature type="transmembrane region" description="Helical" evidence="5">
    <location>
        <begin position="184"/>
        <end position="205"/>
    </location>
</feature>
<organism evidence="7 8">
    <name type="scientific">Roseibium marinum</name>
    <dbReference type="NCBI Taxonomy" id="281252"/>
    <lineage>
        <taxon>Bacteria</taxon>
        <taxon>Pseudomonadati</taxon>
        <taxon>Pseudomonadota</taxon>
        <taxon>Alphaproteobacteria</taxon>
        <taxon>Hyphomicrobiales</taxon>
        <taxon>Stappiaceae</taxon>
        <taxon>Roseibium</taxon>
    </lineage>
</organism>
<gene>
    <name evidence="7" type="ORF">CLV41_11437</name>
</gene>
<dbReference type="InterPro" id="IPR009057">
    <property type="entry name" value="Homeodomain-like_sf"/>
</dbReference>
<evidence type="ECO:0000256" key="4">
    <source>
        <dbReference type="SAM" id="MobiDB-lite"/>
    </source>
</evidence>
<accession>A0A2S3UKY7</accession>
<protein>
    <submittedName>
        <fullName evidence="7">AraC-like DNA-binding protein</fullName>
    </submittedName>
</protein>
<evidence type="ECO:0000256" key="2">
    <source>
        <dbReference type="ARBA" id="ARBA00023125"/>
    </source>
</evidence>
<evidence type="ECO:0000259" key="6">
    <source>
        <dbReference type="PROSITE" id="PS01124"/>
    </source>
</evidence>
<dbReference type="RefSeq" id="WP_170107304.1">
    <property type="nucleotide sequence ID" value="NZ_PPCN01000014.1"/>
</dbReference>
<dbReference type="GO" id="GO:0003700">
    <property type="term" value="F:DNA-binding transcription factor activity"/>
    <property type="evidence" value="ECO:0007669"/>
    <property type="project" value="InterPro"/>
</dbReference>
<feature type="transmembrane region" description="Helical" evidence="5">
    <location>
        <begin position="6"/>
        <end position="22"/>
    </location>
</feature>
<evidence type="ECO:0000256" key="1">
    <source>
        <dbReference type="ARBA" id="ARBA00023015"/>
    </source>
</evidence>
<dbReference type="Proteomes" id="UP000236959">
    <property type="component" value="Unassembled WGS sequence"/>
</dbReference>
<evidence type="ECO:0000256" key="3">
    <source>
        <dbReference type="ARBA" id="ARBA00023163"/>
    </source>
</evidence>